<gene>
    <name evidence="2" type="ORF">ACFFGS_00150</name>
</gene>
<accession>A0ABV6JZE5</accession>
<reference evidence="2 3" key="1">
    <citation type="submission" date="2024-09" db="EMBL/GenBank/DDBJ databases">
        <authorList>
            <person name="Sun Q."/>
            <person name="Mori K."/>
        </authorList>
    </citation>
    <scope>NUCLEOTIDE SEQUENCE [LARGE SCALE GENOMIC DNA]</scope>
    <source>
        <strain evidence="2 3">TBRC 4575</strain>
    </source>
</reference>
<dbReference type="CDD" id="cd04301">
    <property type="entry name" value="NAT_SF"/>
    <property type="match status" value="1"/>
</dbReference>
<protein>
    <submittedName>
        <fullName evidence="2">GNAT family N-acetyltransferase</fullName>
        <ecNumber evidence="2">2.3.1.-</ecNumber>
    </submittedName>
</protein>
<dbReference type="Gene3D" id="3.40.630.30">
    <property type="match status" value="1"/>
</dbReference>
<dbReference type="Proteomes" id="UP001589855">
    <property type="component" value="Unassembled WGS sequence"/>
</dbReference>
<proteinExistence type="predicted"/>
<dbReference type="GO" id="GO:0016746">
    <property type="term" value="F:acyltransferase activity"/>
    <property type="evidence" value="ECO:0007669"/>
    <property type="project" value="UniProtKB-KW"/>
</dbReference>
<dbReference type="EC" id="2.3.1.-" evidence="2"/>
<sequence length="139" mass="15707">MELRSVPEADNTARIYQILDAQRQQLFDGLETVPSATYSFALYDEGQWQGGAVASLYGNTLHLASLGVVSQRRRAGLGRQLMAELEKIAARERCRYITVCTQAHQALGFYQRCGFEIFGELVDCPFVGTTKYYLKKERD</sequence>
<dbReference type="RefSeq" id="WP_137643917.1">
    <property type="nucleotide sequence ID" value="NZ_BAABRM010000001.1"/>
</dbReference>
<keyword evidence="2" id="KW-0012">Acyltransferase</keyword>
<dbReference type="SUPFAM" id="SSF55729">
    <property type="entry name" value="Acyl-CoA N-acyltransferases (Nat)"/>
    <property type="match status" value="1"/>
</dbReference>
<evidence type="ECO:0000313" key="2">
    <source>
        <dbReference type="EMBL" id="MFC0422597.1"/>
    </source>
</evidence>
<organism evidence="2 3">
    <name type="scientific">Lactiplantibacillus plajomi</name>
    <dbReference type="NCBI Taxonomy" id="1457217"/>
    <lineage>
        <taxon>Bacteria</taxon>
        <taxon>Bacillati</taxon>
        <taxon>Bacillota</taxon>
        <taxon>Bacilli</taxon>
        <taxon>Lactobacillales</taxon>
        <taxon>Lactobacillaceae</taxon>
        <taxon>Lactiplantibacillus</taxon>
    </lineage>
</organism>
<name>A0ABV6JZE5_9LACO</name>
<dbReference type="Pfam" id="PF00583">
    <property type="entry name" value="Acetyltransf_1"/>
    <property type="match status" value="1"/>
</dbReference>
<dbReference type="EMBL" id="JBHLUK010000002">
    <property type="protein sequence ID" value="MFC0422597.1"/>
    <property type="molecule type" value="Genomic_DNA"/>
</dbReference>
<dbReference type="PROSITE" id="PS51186">
    <property type="entry name" value="GNAT"/>
    <property type="match status" value="1"/>
</dbReference>
<dbReference type="InterPro" id="IPR000182">
    <property type="entry name" value="GNAT_dom"/>
</dbReference>
<evidence type="ECO:0000259" key="1">
    <source>
        <dbReference type="PROSITE" id="PS51186"/>
    </source>
</evidence>
<evidence type="ECO:0000313" key="3">
    <source>
        <dbReference type="Proteomes" id="UP001589855"/>
    </source>
</evidence>
<feature type="domain" description="N-acetyltransferase" evidence="1">
    <location>
        <begin position="1"/>
        <end position="139"/>
    </location>
</feature>
<keyword evidence="3" id="KW-1185">Reference proteome</keyword>
<comment type="caution">
    <text evidence="2">The sequence shown here is derived from an EMBL/GenBank/DDBJ whole genome shotgun (WGS) entry which is preliminary data.</text>
</comment>
<dbReference type="InterPro" id="IPR016181">
    <property type="entry name" value="Acyl_CoA_acyltransferase"/>
</dbReference>
<keyword evidence="2" id="KW-0808">Transferase</keyword>